<keyword evidence="2" id="KW-1185">Reference proteome</keyword>
<proteinExistence type="predicted"/>
<dbReference type="AlphaFoldDB" id="A0AAP0X437"/>
<dbReference type="PANTHER" id="PTHR33785">
    <property type="entry name" value="OS06G0550800 PROTEIN"/>
    <property type="match status" value="1"/>
</dbReference>
<name>A0AAP0X437_LIQFO</name>
<organism evidence="1 2">
    <name type="scientific">Liquidambar formosana</name>
    <name type="common">Formosan gum</name>
    <dbReference type="NCBI Taxonomy" id="63359"/>
    <lineage>
        <taxon>Eukaryota</taxon>
        <taxon>Viridiplantae</taxon>
        <taxon>Streptophyta</taxon>
        <taxon>Embryophyta</taxon>
        <taxon>Tracheophyta</taxon>
        <taxon>Spermatophyta</taxon>
        <taxon>Magnoliopsida</taxon>
        <taxon>eudicotyledons</taxon>
        <taxon>Gunneridae</taxon>
        <taxon>Pentapetalae</taxon>
        <taxon>Saxifragales</taxon>
        <taxon>Altingiaceae</taxon>
        <taxon>Liquidambar</taxon>
    </lineage>
</organism>
<dbReference type="Proteomes" id="UP001415857">
    <property type="component" value="Unassembled WGS sequence"/>
</dbReference>
<dbReference type="Pfam" id="PF07939">
    <property type="entry name" value="DUF1685"/>
    <property type="match status" value="1"/>
</dbReference>
<dbReference type="InterPro" id="IPR012881">
    <property type="entry name" value="DUF1685"/>
</dbReference>
<gene>
    <name evidence="1" type="ORF">L1049_023476</name>
</gene>
<evidence type="ECO:0000313" key="1">
    <source>
        <dbReference type="EMBL" id="KAK9284305.1"/>
    </source>
</evidence>
<dbReference type="PANTHER" id="PTHR33785:SF12">
    <property type="entry name" value="DUF1685 FAMILY PROTEIN"/>
    <property type="match status" value="1"/>
</dbReference>
<evidence type="ECO:0000313" key="2">
    <source>
        <dbReference type="Proteomes" id="UP001415857"/>
    </source>
</evidence>
<comment type="caution">
    <text evidence="1">The sequence shown here is derived from an EMBL/GenBank/DDBJ whole genome shotgun (WGS) entry which is preliminary data.</text>
</comment>
<protein>
    <submittedName>
        <fullName evidence="1">Uncharacterized protein</fullName>
    </submittedName>
</protein>
<reference evidence="1 2" key="1">
    <citation type="journal article" date="2024" name="Plant J.">
        <title>Genome sequences and population genomics reveal climatic adaptation and genomic divergence between two closely related sweetgum species.</title>
        <authorList>
            <person name="Xu W.Q."/>
            <person name="Ren C.Q."/>
            <person name="Zhang X.Y."/>
            <person name="Comes H.P."/>
            <person name="Liu X.H."/>
            <person name="Li Y.G."/>
            <person name="Kettle C.J."/>
            <person name="Jalonen R."/>
            <person name="Gaisberger H."/>
            <person name="Ma Y.Z."/>
            <person name="Qiu Y.X."/>
        </authorList>
    </citation>
    <scope>NUCLEOTIDE SEQUENCE [LARGE SCALE GENOMIC DNA]</scope>
    <source>
        <strain evidence="1">Hangzhou</strain>
    </source>
</reference>
<dbReference type="EMBL" id="JBBPBK010000005">
    <property type="protein sequence ID" value="KAK9284305.1"/>
    <property type="molecule type" value="Genomic_DNA"/>
</dbReference>
<sequence>MKKKVSRMRRRRKRGNSKSLSDLEFEEVKGFMDLGFVFSEEDKDSRLVSIIPGLQRLGRKGVEDDDEKGKEVDESVVSRPYLSEAWDVLDRKEVEQPLLLMDWRIPASGNKMDMKDNLRFWAHTVASTVR</sequence>
<accession>A0AAP0X437</accession>